<organism evidence="2 3">
    <name type="scientific">Zasmidium cellare</name>
    <name type="common">Wine cellar mold</name>
    <name type="synonym">Racodium cellare</name>
    <dbReference type="NCBI Taxonomy" id="395010"/>
    <lineage>
        <taxon>Eukaryota</taxon>
        <taxon>Fungi</taxon>
        <taxon>Dikarya</taxon>
        <taxon>Ascomycota</taxon>
        <taxon>Pezizomycotina</taxon>
        <taxon>Dothideomycetes</taxon>
        <taxon>Dothideomycetidae</taxon>
        <taxon>Mycosphaerellales</taxon>
        <taxon>Mycosphaerellaceae</taxon>
        <taxon>Zasmidium</taxon>
    </lineage>
</organism>
<gene>
    <name evidence="2" type="ORF">PRZ48_005196</name>
</gene>
<comment type="caution">
    <text evidence="2">The sequence shown here is derived from an EMBL/GenBank/DDBJ whole genome shotgun (WGS) entry which is preliminary data.</text>
</comment>
<feature type="coiled-coil region" evidence="1">
    <location>
        <begin position="68"/>
        <end position="120"/>
    </location>
</feature>
<dbReference type="EMBL" id="JAXOVC010000003">
    <property type="protein sequence ID" value="KAK4504280.1"/>
    <property type="molecule type" value="Genomic_DNA"/>
</dbReference>
<proteinExistence type="predicted"/>
<dbReference type="Proteomes" id="UP001305779">
    <property type="component" value="Unassembled WGS sequence"/>
</dbReference>
<keyword evidence="1" id="KW-0175">Coiled coil</keyword>
<evidence type="ECO:0000256" key="1">
    <source>
        <dbReference type="SAM" id="Coils"/>
    </source>
</evidence>
<protein>
    <submittedName>
        <fullName evidence="2">Uncharacterized protein</fullName>
    </submittedName>
</protein>
<sequence length="525" mass="59920">MGWLSGFGSNKKHGNAVWKMPSTSRRDTYADEVFNDFCSSLPKPEDDRQARDHGHMKQFVGEFVYGILASFRQENNQLRSEIGQLKDDQEKANRNFDHLIEQERRQSRRLEEKHNADLQRIQRKYDENLSGERMRYERQLGDAKAKYTADIEGLGRRYAAETDSLKRNHADVKRGLENEVLDLQKTISVLHTTAEEEKQNMLATHEASTSSLKAEHLSEKTQLQQAYNRREEALAAQVEQLSAALLKRDDEMYTAKIFSISAIPQKSDEKLRGSFSEVVKAVDDLSRLAWKHDQRAFAGADLARLRGQNSERLLKKAILQDLLWSCLYDFLFASPFRLLGEEGQQLEKEWVNQEGQGDPADERPGAPSDHDLYVWPDPGAQTERWRYMTLYQCREILVTPKMFEWDARARVKNGFGETLDKLVKTLIALISEVAETTQDTRQEVESIAKKASRMWLDFGMQRCRIVVDLTGSGSRMPAERLAVVRQGGLTLTTSPRTGRFGNMKGADLGTFTVIGGCEGEVFETL</sequence>
<reference evidence="2 3" key="1">
    <citation type="journal article" date="2023" name="G3 (Bethesda)">
        <title>A chromosome-level genome assembly of Zasmidium syzygii isolated from banana leaves.</title>
        <authorList>
            <person name="van Westerhoven A.C."/>
            <person name="Mehrabi R."/>
            <person name="Talebi R."/>
            <person name="Steentjes M.B.F."/>
            <person name="Corcolon B."/>
            <person name="Chong P.A."/>
            <person name="Kema G.H.J."/>
            <person name="Seidl M.F."/>
        </authorList>
    </citation>
    <scope>NUCLEOTIDE SEQUENCE [LARGE SCALE GENOMIC DNA]</scope>
    <source>
        <strain evidence="2 3">P124</strain>
    </source>
</reference>
<evidence type="ECO:0000313" key="2">
    <source>
        <dbReference type="EMBL" id="KAK4504280.1"/>
    </source>
</evidence>
<keyword evidence="3" id="KW-1185">Reference proteome</keyword>
<name>A0ABR0ESQ2_ZASCE</name>
<evidence type="ECO:0000313" key="3">
    <source>
        <dbReference type="Proteomes" id="UP001305779"/>
    </source>
</evidence>
<accession>A0ABR0ESQ2</accession>